<comment type="caution">
    <text evidence="1">The sequence shown here is derived from an EMBL/GenBank/DDBJ whole genome shotgun (WGS) entry which is preliminary data.</text>
</comment>
<organism evidence="1 2">
    <name type="scientific">Caerostris extrusa</name>
    <name type="common">Bark spider</name>
    <name type="synonym">Caerostris bankana</name>
    <dbReference type="NCBI Taxonomy" id="172846"/>
    <lineage>
        <taxon>Eukaryota</taxon>
        <taxon>Metazoa</taxon>
        <taxon>Ecdysozoa</taxon>
        <taxon>Arthropoda</taxon>
        <taxon>Chelicerata</taxon>
        <taxon>Arachnida</taxon>
        <taxon>Araneae</taxon>
        <taxon>Araneomorphae</taxon>
        <taxon>Entelegynae</taxon>
        <taxon>Araneoidea</taxon>
        <taxon>Araneidae</taxon>
        <taxon>Caerostris</taxon>
    </lineage>
</organism>
<sequence>MISGSICSKLPAVIIWYTARVLSRCMQSLDFSSISDRFMVSPFSEYPSNPKQFSVALFHFATESPVTPLLVLGIWRATVQIYCSWTVLRNEGRRVDFECDWKESGPLMPWQKESFGTGFVSKWVNHGPENARFAQRQIQITNPWSSGARQGFRHKPLDPEYPSNPKQFSVALFHFGPRNLSSDSLLVLGIWRATVRIYCSWTVLRERGKRAGF</sequence>
<evidence type="ECO:0000313" key="1">
    <source>
        <dbReference type="EMBL" id="GIY97260.1"/>
    </source>
</evidence>
<accession>A0AAV4XTL7</accession>
<gene>
    <name evidence="1" type="ORF">CEXT_7681</name>
</gene>
<protein>
    <submittedName>
        <fullName evidence="1">Uncharacterized protein</fullName>
    </submittedName>
</protein>
<proteinExistence type="predicted"/>
<dbReference type="Proteomes" id="UP001054945">
    <property type="component" value="Unassembled WGS sequence"/>
</dbReference>
<name>A0AAV4XTL7_CAEEX</name>
<dbReference type="AlphaFoldDB" id="A0AAV4XTL7"/>
<evidence type="ECO:0000313" key="2">
    <source>
        <dbReference type="Proteomes" id="UP001054945"/>
    </source>
</evidence>
<dbReference type="EMBL" id="BPLR01000758">
    <property type="protein sequence ID" value="GIY97260.1"/>
    <property type="molecule type" value="Genomic_DNA"/>
</dbReference>
<keyword evidence="2" id="KW-1185">Reference proteome</keyword>
<reference evidence="1 2" key="1">
    <citation type="submission" date="2021-06" db="EMBL/GenBank/DDBJ databases">
        <title>Caerostris extrusa draft genome.</title>
        <authorList>
            <person name="Kono N."/>
            <person name="Arakawa K."/>
        </authorList>
    </citation>
    <scope>NUCLEOTIDE SEQUENCE [LARGE SCALE GENOMIC DNA]</scope>
</reference>